<evidence type="ECO:0000313" key="1">
    <source>
        <dbReference type="EMBL" id="CAF4700489.1"/>
    </source>
</evidence>
<keyword evidence="3" id="KW-1185">Reference proteome</keyword>
<accession>A0A821I8F1</accession>
<name>A0A821I8F1_9BILA</name>
<sequence length="37" mass="4007">MQHAPPGWPTGQYPPNAMMPPSMMMMPPLLPPSAQMG</sequence>
<comment type="caution">
    <text evidence="1">The sequence shown here is derived from an EMBL/GenBank/DDBJ whole genome shotgun (WGS) entry which is preliminary data.</text>
</comment>
<proteinExistence type="predicted"/>
<organism evidence="1 3">
    <name type="scientific">Rotaria magnacalcarata</name>
    <dbReference type="NCBI Taxonomy" id="392030"/>
    <lineage>
        <taxon>Eukaryota</taxon>
        <taxon>Metazoa</taxon>
        <taxon>Spiralia</taxon>
        <taxon>Gnathifera</taxon>
        <taxon>Rotifera</taxon>
        <taxon>Eurotatoria</taxon>
        <taxon>Bdelloidea</taxon>
        <taxon>Philodinida</taxon>
        <taxon>Philodinidae</taxon>
        <taxon>Rotaria</taxon>
    </lineage>
</organism>
<protein>
    <submittedName>
        <fullName evidence="1">Uncharacterized protein</fullName>
    </submittedName>
</protein>
<dbReference type="EMBL" id="CAJOBG010100398">
    <property type="protein sequence ID" value="CAF4700489.1"/>
    <property type="molecule type" value="Genomic_DNA"/>
</dbReference>
<evidence type="ECO:0000313" key="2">
    <source>
        <dbReference type="EMBL" id="CAF4716061.1"/>
    </source>
</evidence>
<dbReference type="AlphaFoldDB" id="A0A821I8F1"/>
<feature type="non-terminal residue" evidence="1">
    <location>
        <position position="37"/>
    </location>
</feature>
<reference evidence="1" key="1">
    <citation type="submission" date="2021-02" db="EMBL/GenBank/DDBJ databases">
        <authorList>
            <person name="Nowell W R."/>
        </authorList>
    </citation>
    <scope>NUCLEOTIDE SEQUENCE</scope>
</reference>
<gene>
    <name evidence="1" type="ORF">OVN521_LOCUS48379</name>
    <name evidence="2" type="ORF">OVN521_LOCUS48909</name>
</gene>
<dbReference type="EMBL" id="CAJOBG010104416">
    <property type="protein sequence ID" value="CAF4716061.1"/>
    <property type="molecule type" value="Genomic_DNA"/>
</dbReference>
<dbReference type="Proteomes" id="UP000663866">
    <property type="component" value="Unassembled WGS sequence"/>
</dbReference>
<evidence type="ECO:0000313" key="3">
    <source>
        <dbReference type="Proteomes" id="UP000663866"/>
    </source>
</evidence>